<dbReference type="Pfam" id="PF05478">
    <property type="entry name" value="Prominin"/>
    <property type="match status" value="2"/>
</dbReference>
<keyword evidence="4 7" id="KW-1133">Transmembrane helix</keyword>
<dbReference type="GO" id="GO:0031528">
    <property type="term" value="C:microvillus membrane"/>
    <property type="evidence" value="ECO:0007669"/>
    <property type="project" value="UniProtKB-SubCell"/>
</dbReference>
<reference evidence="10" key="1">
    <citation type="submission" date="2025-08" db="UniProtKB">
        <authorList>
            <consortium name="RefSeq"/>
        </authorList>
    </citation>
    <scope>IDENTIFICATION</scope>
    <source>
        <tissue evidence="10">Liver</tissue>
    </source>
</reference>
<keyword evidence="5 7" id="KW-0472">Membrane</keyword>
<organism evidence="9 10">
    <name type="scientific">Leptonychotes weddellii</name>
    <name type="common">Weddell seal</name>
    <name type="synonym">Otaria weddellii</name>
    <dbReference type="NCBI Taxonomy" id="9713"/>
    <lineage>
        <taxon>Eukaryota</taxon>
        <taxon>Metazoa</taxon>
        <taxon>Chordata</taxon>
        <taxon>Craniata</taxon>
        <taxon>Vertebrata</taxon>
        <taxon>Euteleostomi</taxon>
        <taxon>Mammalia</taxon>
        <taxon>Eutheria</taxon>
        <taxon>Laurasiatheria</taxon>
        <taxon>Carnivora</taxon>
        <taxon>Caniformia</taxon>
        <taxon>Pinnipedia</taxon>
        <taxon>Phocidae</taxon>
        <taxon>Monachinae</taxon>
        <taxon>Lobodontini</taxon>
        <taxon>Leptonychotes</taxon>
    </lineage>
</organism>
<sequence>MALLLGFLLLLELCSDTSALGPLSSTKGSDVLEFELPATNYETKHSYKAGPIGVLFKMVHVFLRVVQPNAFPEDILRKILQKKFDFSTEYEKPENVVLTLKIIYYEIGIIICAVLGLLFVFLMPLVGFCFGLCRYCNKCGGEMHQRQKKNGTFLRKYFTVSLLVICIFISVGIIYGFVANHHLRTQIEKTRELADSNFKDLRTLLNGTPEQINYVLSQYATTKKKAFSDLDNIKSLLGGGIHEQLRPKVMPVLDDINAMAEAIKETKEALLNVNNTLKELKKSTTQLNTSLSDVKMNVEQSLSDPMCSVPPVATTCNSIQMSLSQLDDNTNLDQLPSLDQQIDNINDVLQTDLSSLVQQGYKSFNDIPEMVQNQTTDIISDIKSTLNSLGSDIENIGEQIPIQDKLSNFMGYINDTETYVHQNLPTLEEYDSFRWLGGLVVCSLLTLMVVFYYLGLMCGMCGYNRNASPTRRGCVSNTGGIFLMAGVGVSFLFCWVLMAIVVLTFVIGGNMEKLVCEPYKNRKLFQSTIYQSIKELQHKSSRLGVKVVNILSSLDSAQDFLKTRISSVIVEESKKYGNTIVGYFERYLQWVKFSITEQIAACKPVATALDSAVDVFLCSYVIDPLNLFWFGIGKATIFLLPAIIFAVKLAKYYRRMDSEDVYDDMENGNIGFHRHHSTQTV</sequence>
<feature type="transmembrane region" description="Helical" evidence="7">
    <location>
        <begin position="157"/>
        <end position="178"/>
    </location>
</feature>
<evidence type="ECO:0000256" key="5">
    <source>
        <dbReference type="ARBA" id="ARBA00023136"/>
    </source>
</evidence>
<evidence type="ECO:0000256" key="1">
    <source>
        <dbReference type="ARBA" id="ARBA00004475"/>
    </source>
</evidence>
<evidence type="ECO:0000256" key="6">
    <source>
        <dbReference type="ARBA" id="ARBA00023180"/>
    </source>
</evidence>
<protein>
    <submittedName>
        <fullName evidence="10">Prominin-1</fullName>
    </submittedName>
</protein>
<evidence type="ECO:0000256" key="4">
    <source>
        <dbReference type="ARBA" id="ARBA00022989"/>
    </source>
</evidence>
<keyword evidence="8" id="KW-0732">Signal</keyword>
<feature type="signal peptide" evidence="8">
    <location>
        <begin position="1"/>
        <end position="19"/>
    </location>
</feature>
<dbReference type="RefSeq" id="XP_030892050.1">
    <property type="nucleotide sequence ID" value="XM_031036190.1"/>
</dbReference>
<dbReference type="GO" id="GO:0005929">
    <property type="term" value="C:cilium"/>
    <property type="evidence" value="ECO:0007669"/>
    <property type="project" value="TreeGrafter"/>
</dbReference>
<feature type="transmembrane region" description="Helical" evidence="7">
    <location>
        <begin position="103"/>
        <end position="136"/>
    </location>
</feature>
<dbReference type="GO" id="GO:0015485">
    <property type="term" value="F:cholesterol binding"/>
    <property type="evidence" value="ECO:0007669"/>
    <property type="project" value="TreeGrafter"/>
</dbReference>
<dbReference type="PANTHER" id="PTHR22730">
    <property type="entry name" value="PROMININ PROM PROTEIN"/>
    <property type="match status" value="1"/>
</dbReference>
<dbReference type="GeneID" id="102746802"/>
<dbReference type="PANTHER" id="PTHR22730:SF3">
    <property type="entry name" value="PROMININ-1"/>
    <property type="match status" value="1"/>
</dbReference>
<dbReference type="GO" id="GO:0009986">
    <property type="term" value="C:cell surface"/>
    <property type="evidence" value="ECO:0007669"/>
    <property type="project" value="TreeGrafter"/>
</dbReference>
<feature type="transmembrane region" description="Helical" evidence="7">
    <location>
        <begin position="435"/>
        <end position="460"/>
    </location>
</feature>
<feature type="chain" id="PRO_5028851920" evidence="8">
    <location>
        <begin position="20"/>
        <end position="681"/>
    </location>
</feature>
<accession>A0A7F8RF95</accession>
<dbReference type="InterPro" id="IPR008795">
    <property type="entry name" value="Prominin"/>
</dbReference>
<evidence type="ECO:0000256" key="3">
    <source>
        <dbReference type="ARBA" id="ARBA00022692"/>
    </source>
</evidence>
<dbReference type="GO" id="GO:0016324">
    <property type="term" value="C:apical plasma membrane"/>
    <property type="evidence" value="ECO:0007669"/>
    <property type="project" value="TreeGrafter"/>
</dbReference>
<evidence type="ECO:0000256" key="2">
    <source>
        <dbReference type="ARBA" id="ARBA00006058"/>
    </source>
</evidence>
<evidence type="ECO:0000313" key="9">
    <source>
        <dbReference type="Proteomes" id="UP000245341"/>
    </source>
</evidence>
<dbReference type="GO" id="GO:0060219">
    <property type="term" value="P:camera-type eye photoreceptor cell differentiation"/>
    <property type="evidence" value="ECO:0007669"/>
    <property type="project" value="TreeGrafter"/>
</dbReference>
<proteinExistence type="inferred from homology"/>
<dbReference type="GO" id="GO:0071914">
    <property type="term" value="C:prominosome"/>
    <property type="evidence" value="ECO:0007669"/>
    <property type="project" value="TreeGrafter"/>
</dbReference>
<evidence type="ECO:0000256" key="7">
    <source>
        <dbReference type="SAM" id="Phobius"/>
    </source>
</evidence>
<name>A0A7F8RF95_LEPWE</name>
<dbReference type="KEGG" id="lww:102746802"/>
<comment type="subcellular location">
    <subcellularLocation>
        <location evidence="1">Cell projection</location>
        <location evidence="1">Microvillus membrane</location>
        <topology evidence="1">Multi-pass membrane protein</topology>
    </subcellularLocation>
</comment>
<dbReference type="AlphaFoldDB" id="A0A7F8RF95"/>
<keyword evidence="3 7" id="KW-0812">Transmembrane</keyword>
<evidence type="ECO:0000313" key="10">
    <source>
        <dbReference type="RefSeq" id="XP_030892050.1"/>
    </source>
</evidence>
<dbReference type="OrthoDB" id="6229420at2759"/>
<comment type="similarity">
    <text evidence="2">Belongs to the prominin family.</text>
</comment>
<evidence type="ECO:0000256" key="8">
    <source>
        <dbReference type="SAM" id="SignalP"/>
    </source>
</evidence>
<gene>
    <name evidence="10" type="primary">LOC102746802</name>
</gene>
<keyword evidence="9" id="KW-1185">Reference proteome</keyword>
<feature type="transmembrane region" description="Helical" evidence="7">
    <location>
        <begin position="627"/>
        <end position="647"/>
    </location>
</feature>
<dbReference type="GO" id="GO:0045494">
    <property type="term" value="P:photoreceptor cell maintenance"/>
    <property type="evidence" value="ECO:0007669"/>
    <property type="project" value="TreeGrafter"/>
</dbReference>
<keyword evidence="6" id="KW-0325">Glycoprotein</keyword>
<feature type="transmembrane region" description="Helical" evidence="7">
    <location>
        <begin position="481"/>
        <end position="507"/>
    </location>
</feature>
<dbReference type="Proteomes" id="UP000245341">
    <property type="component" value="Unplaced"/>
</dbReference>